<sequence>MVRIGEKSINEIMVTIKEKQLNLSRLEFKTRDKFVLIGPIGTEKIKQEDDYYENVKENLIFANYSWLSPLCDDLNCPFQGHLEVLPSGEMNHHNIDLTISIPLSGSLEKAKIMSTLYEQFKVLEKYRNFIQFFDVSGFKYMTNLIHVSLKIPGNKITPLLKEAKTKPVNKQIISQWLATVENIMDQNANNFSYSHKVYAVDGRMQSTTFESKFTFKVHQRRGIFND</sequence>
<dbReference type="OrthoDB" id="2848230at2"/>
<accession>A0A0J1IA82</accession>
<reference evidence="1 2" key="1">
    <citation type="submission" date="2015-05" db="EMBL/GenBank/DDBJ databases">
        <title>Whole genome sequence and identification of bacterial endophytes from Costus igneus.</title>
        <authorList>
            <person name="Lee Y.P."/>
            <person name="Gan H.M."/>
            <person name="Eng W."/>
            <person name="Wheatley M.S."/>
            <person name="Caraballo A."/>
            <person name="Polter S."/>
            <person name="Savka M.A."/>
            <person name="Hudson A.O."/>
        </authorList>
    </citation>
    <scope>NUCLEOTIDE SEQUENCE [LARGE SCALE GENOMIC DNA]</scope>
    <source>
        <strain evidence="1 2">RIT379</strain>
    </source>
</reference>
<dbReference type="EMBL" id="LDPH01000028">
    <property type="protein sequence ID" value="KLV22871.1"/>
    <property type="molecule type" value="Genomic_DNA"/>
</dbReference>
<proteinExistence type="predicted"/>
<dbReference type="RefSeq" id="WP_047944131.1">
    <property type="nucleotide sequence ID" value="NZ_JAPWCI010000068.1"/>
</dbReference>
<dbReference type="PATRIC" id="fig|1397.4.peg.2862"/>
<name>A0A0J1IA82_NIACI</name>
<keyword evidence="2" id="KW-1185">Reference proteome</keyword>
<gene>
    <name evidence="1" type="ORF">ABW02_20510</name>
</gene>
<dbReference type="AlphaFoldDB" id="A0A0J1IA82"/>
<organism evidence="1 2">
    <name type="scientific">Niallia circulans</name>
    <name type="common">Bacillus circulans</name>
    <dbReference type="NCBI Taxonomy" id="1397"/>
    <lineage>
        <taxon>Bacteria</taxon>
        <taxon>Bacillati</taxon>
        <taxon>Bacillota</taxon>
        <taxon>Bacilli</taxon>
        <taxon>Bacillales</taxon>
        <taxon>Bacillaceae</taxon>
        <taxon>Niallia</taxon>
    </lineage>
</organism>
<evidence type="ECO:0000313" key="2">
    <source>
        <dbReference type="Proteomes" id="UP000036045"/>
    </source>
</evidence>
<comment type="caution">
    <text evidence="1">The sequence shown here is derived from an EMBL/GenBank/DDBJ whole genome shotgun (WGS) entry which is preliminary data.</text>
</comment>
<protein>
    <submittedName>
        <fullName evidence="1">Uncharacterized protein</fullName>
    </submittedName>
</protein>
<dbReference type="Proteomes" id="UP000036045">
    <property type="component" value="Unassembled WGS sequence"/>
</dbReference>
<evidence type="ECO:0000313" key="1">
    <source>
        <dbReference type="EMBL" id="KLV22871.1"/>
    </source>
</evidence>